<dbReference type="PANTHER" id="PTHR30388:SF6">
    <property type="entry name" value="XANTHINE DEHYDROGENASE SUBUNIT A-RELATED"/>
    <property type="match status" value="1"/>
</dbReference>
<dbReference type="InterPro" id="IPR027051">
    <property type="entry name" value="XdhC_Rossmann_dom"/>
</dbReference>
<comment type="caution">
    <text evidence="2">The sequence shown here is derived from an EMBL/GenBank/DDBJ whole genome shotgun (WGS) entry which is preliminary data.</text>
</comment>
<sequence length="244" mass="27625">MSGTRPFAACYFAVLKRQAELEGRHSQAGAWERDIKLYRQFAEISLNKTPGVISVTPNGFQLQLQQTLPWQTQFHLQSENDWLYQEAVGFYKQAYLIGGGHVSLALSKILATLDFDITVIDEQDNPDTLAHNHYAHRKLRIPYREIGNTIPESNQVFVFIMTHSHKTDKQVAEQLADKRIRYLGVLGSRKKIEQLKANLETRLSVESLQRIRGPIGLPIKSHTPAEIAVSIAAELIQILNADPQ</sequence>
<dbReference type="AlphaFoldDB" id="A0AA43Q610"/>
<evidence type="ECO:0000313" key="3">
    <source>
        <dbReference type="Proteomes" id="UP001160519"/>
    </source>
</evidence>
<dbReference type="Gene3D" id="3.40.50.720">
    <property type="entry name" value="NAD(P)-binding Rossmann-like Domain"/>
    <property type="match status" value="1"/>
</dbReference>
<keyword evidence="3" id="KW-1185">Reference proteome</keyword>
<dbReference type="EMBL" id="JAQSDF010000021">
    <property type="protein sequence ID" value="MDI1231092.1"/>
    <property type="molecule type" value="Genomic_DNA"/>
</dbReference>
<gene>
    <name evidence="2" type="ORF">PSU93_08095</name>
</gene>
<dbReference type="Pfam" id="PF13478">
    <property type="entry name" value="XdhC_C"/>
    <property type="match status" value="1"/>
</dbReference>
<feature type="domain" description="XdhC Rossmann" evidence="1">
    <location>
        <begin position="95"/>
        <end position="235"/>
    </location>
</feature>
<evidence type="ECO:0000313" key="2">
    <source>
        <dbReference type="EMBL" id="MDI1231092.1"/>
    </source>
</evidence>
<accession>A0AA43Q610</accession>
<organism evidence="2 3">
    <name type="scientific">Candidatus Methylobacter titanis</name>
    <dbReference type="NCBI Taxonomy" id="3053457"/>
    <lineage>
        <taxon>Bacteria</taxon>
        <taxon>Pseudomonadati</taxon>
        <taxon>Pseudomonadota</taxon>
        <taxon>Gammaproteobacteria</taxon>
        <taxon>Methylococcales</taxon>
        <taxon>Methylococcaceae</taxon>
        <taxon>Methylobacter</taxon>
    </lineage>
</organism>
<dbReference type="PANTHER" id="PTHR30388">
    <property type="entry name" value="ALDEHYDE OXIDOREDUCTASE MOLYBDENUM COFACTOR ASSEMBLY PROTEIN"/>
    <property type="match status" value="1"/>
</dbReference>
<protein>
    <submittedName>
        <fullName evidence="2">XdhC family protein</fullName>
    </submittedName>
</protein>
<evidence type="ECO:0000259" key="1">
    <source>
        <dbReference type="Pfam" id="PF13478"/>
    </source>
</evidence>
<reference evidence="2" key="1">
    <citation type="submission" date="2023-01" db="EMBL/GenBank/DDBJ databases">
        <title>Biogeochemical cycle of methane in antarctic sediments.</title>
        <authorList>
            <person name="Roldan D.M."/>
            <person name="Menes R.J."/>
        </authorList>
    </citation>
    <scope>NUCLEOTIDE SEQUENCE [LARGE SCALE GENOMIC DNA]</scope>
    <source>
        <strain evidence="2">K-2018 MAG008</strain>
    </source>
</reference>
<dbReference type="InterPro" id="IPR052698">
    <property type="entry name" value="MoCofactor_Util/Proc"/>
</dbReference>
<proteinExistence type="predicted"/>
<dbReference type="Proteomes" id="UP001160519">
    <property type="component" value="Unassembled WGS sequence"/>
</dbReference>
<name>A0AA43Q610_9GAMM</name>